<dbReference type="EMBL" id="JAGDQJ010000002">
    <property type="protein sequence ID" value="MBO1623771.1"/>
    <property type="molecule type" value="Genomic_DNA"/>
</dbReference>
<organism evidence="2 3">
    <name type="scientific">Bacillus arachidis</name>
    <dbReference type="NCBI Taxonomy" id="2819290"/>
    <lineage>
        <taxon>Bacteria</taxon>
        <taxon>Bacillati</taxon>
        <taxon>Bacillota</taxon>
        <taxon>Bacilli</taxon>
        <taxon>Bacillales</taxon>
        <taxon>Bacillaceae</taxon>
        <taxon>Bacillus</taxon>
    </lineage>
</organism>
<accession>A0ABS3NS66</accession>
<name>A0ABS3NS66_9BACI</name>
<keyword evidence="1" id="KW-0812">Transmembrane</keyword>
<keyword evidence="1" id="KW-1133">Transmembrane helix</keyword>
<keyword evidence="1" id="KW-0472">Membrane</keyword>
<evidence type="ECO:0000313" key="2">
    <source>
        <dbReference type="EMBL" id="MBO1623771.1"/>
    </source>
</evidence>
<protein>
    <recommendedName>
        <fullName evidence="4">Tumour necrosis factor receptor superfamily member 19</fullName>
    </recommendedName>
</protein>
<dbReference type="Proteomes" id="UP000677611">
    <property type="component" value="Unassembled WGS sequence"/>
</dbReference>
<evidence type="ECO:0008006" key="4">
    <source>
        <dbReference type="Google" id="ProtNLM"/>
    </source>
</evidence>
<reference evidence="2 3" key="1">
    <citation type="submission" date="2021-03" db="EMBL/GenBank/DDBJ databases">
        <title>Identification of novel Bacillus strains.</title>
        <authorList>
            <person name="Xiao Z."/>
            <person name="Li Y."/>
            <person name="Shen J."/>
        </authorList>
    </citation>
    <scope>NUCLEOTIDE SEQUENCE [LARGE SCALE GENOMIC DNA]</scope>
    <source>
        <strain evidence="2 3">SY8</strain>
    </source>
</reference>
<proteinExistence type="predicted"/>
<sequence>MDAEKKSKIWEYVGWGAIVIVGAFTTFMLLMLIFGDPKTKDKAGEVTTDGQEVQYAGMDLKKE</sequence>
<comment type="caution">
    <text evidence="2">The sequence shown here is derived from an EMBL/GenBank/DDBJ whole genome shotgun (WGS) entry which is preliminary data.</text>
</comment>
<dbReference type="RefSeq" id="WP_208016464.1">
    <property type="nucleotide sequence ID" value="NZ_JAGDQJ010000002.1"/>
</dbReference>
<evidence type="ECO:0000313" key="3">
    <source>
        <dbReference type="Proteomes" id="UP000677611"/>
    </source>
</evidence>
<evidence type="ECO:0000256" key="1">
    <source>
        <dbReference type="SAM" id="Phobius"/>
    </source>
</evidence>
<keyword evidence="3" id="KW-1185">Reference proteome</keyword>
<gene>
    <name evidence="2" type="ORF">J4P90_00650</name>
</gene>
<feature type="transmembrane region" description="Helical" evidence="1">
    <location>
        <begin position="12"/>
        <end position="34"/>
    </location>
</feature>